<evidence type="ECO:0000256" key="5">
    <source>
        <dbReference type="SAM" id="MobiDB-lite"/>
    </source>
</evidence>
<dbReference type="Pfam" id="PF10237">
    <property type="entry name" value="N6-adenineMlase"/>
    <property type="match status" value="1"/>
</dbReference>
<accession>A0A176VI15</accession>
<evidence type="ECO:0000313" key="6">
    <source>
        <dbReference type="EMBL" id="OAE19992.1"/>
    </source>
</evidence>
<comment type="subcellular location">
    <subcellularLocation>
        <location evidence="1">Cytoplasm</location>
    </subcellularLocation>
</comment>
<keyword evidence="7" id="KW-1185">Reference proteome</keyword>
<dbReference type="Proteomes" id="UP000077202">
    <property type="component" value="Unassembled WGS sequence"/>
</dbReference>
<dbReference type="GO" id="GO:0016279">
    <property type="term" value="F:protein-lysine N-methyltransferase activity"/>
    <property type="evidence" value="ECO:0007669"/>
    <property type="project" value="InterPro"/>
</dbReference>
<evidence type="ECO:0000313" key="7">
    <source>
        <dbReference type="Proteomes" id="UP000077202"/>
    </source>
</evidence>
<dbReference type="PANTHER" id="PTHR13200:SF0">
    <property type="entry name" value="EEF1A LYSINE METHYLTRANSFERASE 1"/>
    <property type="match status" value="1"/>
</dbReference>
<dbReference type="InterPro" id="IPR019369">
    <property type="entry name" value="Efm5/EEF1AKMT1"/>
</dbReference>
<dbReference type="InterPro" id="IPR041370">
    <property type="entry name" value="Mlase_EEF1AKMT1/ZCCHC4"/>
</dbReference>
<dbReference type="GO" id="GO:0032259">
    <property type="term" value="P:methylation"/>
    <property type="evidence" value="ECO:0007669"/>
    <property type="project" value="UniProtKB-KW"/>
</dbReference>
<feature type="region of interest" description="Disordered" evidence="5">
    <location>
        <begin position="1"/>
        <end position="22"/>
    </location>
</feature>
<gene>
    <name evidence="6" type="ORF">AXG93_4805s1080</name>
</gene>
<sequence length="265" mass="30491">MENRVEEKEQEQEEDDDVPQLNASTLAVLQEFLKEQQKVEEAEAEGGEFGMVQEDWRMSQFWYEASTSSTVADEIYFLSRRLQSEDSSSSPSPSPIACIACPSLYSQLKKSYPDLPVRILEFDERFSKFGDDFVFYDYNRPTDVPPTLREACQIVVADPPYLSRECLEKTVQTMKYLSKSPDTSPMMILTGAVQRENISELLQARPCRRGNFVQLYRQCASYSPAAVFLDWILRVRGATRIQAVKKPEKELHSEIVDIVRDYKHA</sequence>
<evidence type="ECO:0000256" key="3">
    <source>
        <dbReference type="ARBA" id="ARBA00022603"/>
    </source>
</evidence>
<proteinExistence type="predicted"/>
<dbReference type="EMBL" id="LVLJ01003727">
    <property type="protein sequence ID" value="OAE19992.1"/>
    <property type="molecule type" value="Genomic_DNA"/>
</dbReference>
<dbReference type="GO" id="GO:0005737">
    <property type="term" value="C:cytoplasm"/>
    <property type="evidence" value="ECO:0007669"/>
    <property type="project" value="UniProtKB-SubCell"/>
</dbReference>
<organism evidence="6 7">
    <name type="scientific">Marchantia polymorpha subsp. ruderalis</name>
    <dbReference type="NCBI Taxonomy" id="1480154"/>
    <lineage>
        <taxon>Eukaryota</taxon>
        <taxon>Viridiplantae</taxon>
        <taxon>Streptophyta</taxon>
        <taxon>Embryophyta</taxon>
        <taxon>Marchantiophyta</taxon>
        <taxon>Marchantiopsida</taxon>
        <taxon>Marchantiidae</taxon>
        <taxon>Marchantiales</taxon>
        <taxon>Marchantiaceae</taxon>
        <taxon>Marchantia</taxon>
    </lineage>
</organism>
<evidence type="ECO:0008006" key="8">
    <source>
        <dbReference type="Google" id="ProtNLM"/>
    </source>
</evidence>
<feature type="compositionally biased region" description="Acidic residues" evidence="5">
    <location>
        <begin position="8"/>
        <end position="18"/>
    </location>
</feature>
<evidence type="ECO:0000256" key="4">
    <source>
        <dbReference type="ARBA" id="ARBA00022679"/>
    </source>
</evidence>
<reference evidence="6" key="1">
    <citation type="submission" date="2016-03" db="EMBL/GenBank/DDBJ databases">
        <title>Mechanisms controlling the formation of the plant cell surface in tip-growing cells are functionally conserved among land plants.</title>
        <authorList>
            <person name="Honkanen S."/>
            <person name="Jones V.A."/>
            <person name="Morieri G."/>
            <person name="Champion C."/>
            <person name="Hetherington A.J."/>
            <person name="Kelly S."/>
            <person name="Saint-Marcoux D."/>
            <person name="Proust H."/>
            <person name="Prescott H."/>
            <person name="Dolan L."/>
        </authorList>
    </citation>
    <scope>NUCLEOTIDE SEQUENCE [LARGE SCALE GENOMIC DNA]</scope>
    <source>
        <tissue evidence="6">Whole gametophyte</tissue>
    </source>
</reference>
<protein>
    <recommendedName>
        <fullName evidence="8">Protein-lysine N-methyltransferase</fullName>
    </recommendedName>
</protein>
<dbReference type="AlphaFoldDB" id="A0A176VI15"/>
<name>A0A176VI15_MARPO</name>
<keyword evidence="2" id="KW-0963">Cytoplasm</keyword>
<evidence type="ECO:0000256" key="2">
    <source>
        <dbReference type="ARBA" id="ARBA00022490"/>
    </source>
</evidence>
<evidence type="ECO:0000256" key="1">
    <source>
        <dbReference type="ARBA" id="ARBA00004496"/>
    </source>
</evidence>
<keyword evidence="4" id="KW-0808">Transferase</keyword>
<keyword evidence="3" id="KW-0489">Methyltransferase</keyword>
<dbReference type="PANTHER" id="PTHR13200">
    <property type="entry name" value="EEF1A LYSINE METHYLTRANSFERASE 1"/>
    <property type="match status" value="1"/>
</dbReference>
<comment type="caution">
    <text evidence="6">The sequence shown here is derived from an EMBL/GenBank/DDBJ whole genome shotgun (WGS) entry which is preliminary data.</text>
</comment>